<dbReference type="InterPro" id="IPR017853">
    <property type="entry name" value="GH"/>
</dbReference>
<dbReference type="GO" id="GO:0008422">
    <property type="term" value="F:beta-glucosidase activity"/>
    <property type="evidence" value="ECO:0007669"/>
    <property type="project" value="UniProtKB-EC"/>
</dbReference>
<evidence type="ECO:0000256" key="5">
    <source>
        <dbReference type="PROSITE-ProRule" id="PRU10055"/>
    </source>
</evidence>
<reference evidence="8 9" key="1">
    <citation type="submission" date="2019-11" db="EMBL/GenBank/DDBJ databases">
        <authorList>
            <person name="Jiang L.-Q."/>
        </authorList>
    </citation>
    <scope>NUCLEOTIDE SEQUENCE [LARGE SCALE GENOMIC DNA]</scope>
    <source>
        <strain evidence="8 9">YIM 132087</strain>
    </source>
</reference>
<dbReference type="Proteomes" id="UP000460221">
    <property type="component" value="Unassembled WGS sequence"/>
</dbReference>
<dbReference type="PROSITE" id="PS00572">
    <property type="entry name" value="GLYCOSYL_HYDROL_F1_1"/>
    <property type="match status" value="1"/>
</dbReference>
<dbReference type="SUPFAM" id="SSF51445">
    <property type="entry name" value="(Trans)glycosidases"/>
    <property type="match status" value="1"/>
</dbReference>
<name>A0A7K1FPS0_9ACTN</name>
<comment type="similarity">
    <text evidence="1 6">Belongs to the glycosyl hydrolase 1 family.</text>
</comment>
<accession>A0A7K1FPS0</accession>
<proteinExistence type="inferred from homology"/>
<evidence type="ECO:0000256" key="3">
    <source>
        <dbReference type="ARBA" id="ARBA00022801"/>
    </source>
</evidence>
<dbReference type="EC" id="3.2.1.21" evidence="2"/>
<dbReference type="Gene3D" id="3.20.20.80">
    <property type="entry name" value="Glycosidases"/>
    <property type="match status" value="1"/>
</dbReference>
<evidence type="ECO:0000256" key="1">
    <source>
        <dbReference type="ARBA" id="ARBA00010838"/>
    </source>
</evidence>
<evidence type="ECO:0000313" key="9">
    <source>
        <dbReference type="Proteomes" id="UP000460221"/>
    </source>
</evidence>
<keyword evidence="3 8" id="KW-0378">Hydrolase</keyword>
<dbReference type="InterPro" id="IPR001360">
    <property type="entry name" value="Glyco_hydro_1"/>
</dbReference>
<keyword evidence="4" id="KW-0326">Glycosidase</keyword>
<gene>
    <name evidence="8" type="ORF">GIS00_19570</name>
</gene>
<evidence type="ECO:0000256" key="6">
    <source>
        <dbReference type="RuleBase" id="RU003690"/>
    </source>
</evidence>
<evidence type="ECO:0000256" key="4">
    <source>
        <dbReference type="ARBA" id="ARBA00023295"/>
    </source>
</evidence>
<dbReference type="GO" id="GO:0016052">
    <property type="term" value="P:carbohydrate catabolic process"/>
    <property type="evidence" value="ECO:0007669"/>
    <property type="project" value="TreeGrafter"/>
</dbReference>
<dbReference type="PANTHER" id="PTHR10353:SF36">
    <property type="entry name" value="LP05116P"/>
    <property type="match status" value="1"/>
</dbReference>
<dbReference type="EMBL" id="WLYK01000008">
    <property type="protein sequence ID" value="MTD16142.1"/>
    <property type="molecule type" value="Genomic_DNA"/>
</dbReference>
<feature type="region of interest" description="Disordered" evidence="7">
    <location>
        <begin position="1"/>
        <end position="115"/>
    </location>
</feature>
<evidence type="ECO:0000256" key="7">
    <source>
        <dbReference type="SAM" id="MobiDB-lite"/>
    </source>
</evidence>
<organism evidence="8 9">
    <name type="scientific">Nakamurella alba</name>
    <dbReference type="NCBI Taxonomy" id="2665158"/>
    <lineage>
        <taxon>Bacteria</taxon>
        <taxon>Bacillati</taxon>
        <taxon>Actinomycetota</taxon>
        <taxon>Actinomycetes</taxon>
        <taxon>Nakamurellales</taxon>
        <taxon>Nakamurellaceae</taxon>
        <taxon>Nakamurella</taxon>
    </lineage>
</organism>
<feature type="active site" description="Nucleophile" evidence="5">
    <location>
        <position position="475"/>
    </location>
</feature>
<dbReference type="GO" id="GO:0005829">
    <property type="term" value="C:cytosol"/>
    <property type="evidence" value="ECO:0007669"/>
    <property type="project" value="TreeGrafter"/>
</dbReference>
<dbReference type="Pfam" id="PF00232">
    <property type="entry name" value="Glyco_hydro_1"/>
    <property type="match status" value="1"/>
</dbReference>
<evidence type="ECO:0000313" key="8">
    <source>
        <dbReference type="EMBL" id="MTD16142.1"/>
    </source>
</evidence>
<dbReference type="InterPro" id="IPR018120">
    <property type="entry name" value="Glyco_hydro_1_AS"/>
</dbReference>
<protein>
    <recommendedName>
        <fullName evidence="2">beta-glucosidase</fullName>
        <ecNumber evidence="2">3.2.1.21</ecNumber>
    </recommendedName>
</protein>
<sequence>MDRRGARPGAGGDLLDGRADQADPGAHRTGRRPGPHRRLVPGLRGRSGGCAGGDPAHGSGCRRAAGGRTRTRVARPDRAAGRAGQRSGGPASGHRALPHLRDGGVRRRRRLGGSGPRWRCPAALRGRPGVSGFLFRVGVTTAATAVEGAAGRSATIWDVVAAAPGRIVDGSAGPAAADHLSRRTEDLALLAGAGVQALRFTLSWARSLPGEPGDGLDPAGLDAADRWVDDLLAAGIEPWPVLYDTELPLALMLTGGWLDRDTASWFGDFAAACGERLADRAAGWTTLADPFQHLAFGHAAGVDAPGLTLLDEAFPVTHHLLLGHAVARDALHDNGARVVGISNQHSPVRPATDSAANRRAALQFRIYRSDQFAQPVLRGRYPRAMQEAVAESGVVLDGDLQRIHGRLDFYGVEHPHPITVAAAPDNTRVPFSTVEAVPDGPATEGGWEVDPAGLADTLHALARRYPDLPPLVVTENGAAYDPTTDAGDAARIAHLTAHLEAVRAVAEAGVPVLAHFHRSLIDGWEGSDGFTRHHGLVAVDPVTGDRTARPSLAALARLLDS</sequence>
<keyword evidence="9" id="KW-1185">Reference proteome</keyword>
<dbReference type="AlphaFoldDB" id="A0A7K1FPS0"/>
<feature type="compositionally biased region" description="Basic residues" evidence="7">
    <location>
        <begin position="28"/>
        <end position="39"/>
    </location>
</feature>
<dbReference type="PANTHER" id="PTHR10353">
    <property type="entry name" value="GLYCOSYL HYDROLASE"/>
    <property type="match status" value="1"/>
</dbReference>
<evidence type="ECO:0000256" key="2">
    <source>
        <dbReference type="ARBA" id="ARBA00012744"/>
    </source>
</evidence>
<comment type="caution">
    <text evidence="8">The sequence shown here is derived from an EMBL/GenBank/DDBJ whole genome shotgun (WGS) entry which is preliminary data.</text>
</comment>